<name>W2SWQ9_NECAM</name>
<reference evidence="2" key="1">
    <citation type="journal article" date="2014" name="Nat. Genet.">
        <title>Genome of the human hookworm Necator americanus.</title>
        <authorList>
            <person name="Tang Y.T."/>
            <person name="Gao X."/>
            <person name="Rosa B.A."/>
            <person name="Abubucker S."/>
            <person name="Hallsworth-Pepin K."/>
            <person name="Martin J."/>
            <person name="Tyagi R."/>
            <person name="Heizer E."/>
            <person name="Zhang X."/>
            <person name="Bhonagiri-Palsikar V."/>
            <person name="Minx P."/>
            <person name="Warren W.C."/>
            <person name="Wang Q."/>
            <person name="Zhan B."/>
            <person name="Hotez P.J."/>
            <person name="Sternberg P.W."/>
            <person name="Dougall A."/>
            <person name="Gaze S.T."/>
            <person name="Mulvenna J."/>
            <person name="Sotillo J."/>
            <person name="Ranganathan S."/>
            <person name="Rabelo E.M."/>
            <person name="Wilson R.K."/>
            <person name="Felgner P.L."/>
            <person name="Bethony J."/>
            <person name="Hawdon J.M."/>
            <person name="Gasser R.B."/>
            <person name="Loukas A."/>
            <person name="Mitreva M."/>
        </authorList>
    </citation>
    <scope>NUCLEOTIDE SEQUENCE [LARGE SCALE GENOMIC DNA]</scope>
</reference>
<organism evidence="1 2">
    <name type="scientific">Necator americanus</name>
    <name type="common">Human hookworm</name>
    <dbReference type="NCBI Taxonomy" id="51031"/>
    <lineage>
        <taxon>Eukaryota</taxon>
        <taxon>Metazoa</taxon>
        <taxon>Ecdysozoa</taxon>
        <taxon>Nematoda</taxon>
        <taxon>Chromadorea</taxon>
        <taxon>Rhabditida</taxon>
        <taxon>Rhabditina</taxon>
        <taxon>Rhabditomorpha</taxon>
        <taxon>Strongyloidea</taxon>
        <taxon>Ancylostomatidae</taxon>
        <taxon>Bunostominae</taxon>
        <taxon>Necator</taxon>
    </lineage>
</organism>
<proteinExistence type="predicted"/>
<sequence length="94" mass="10655">MSACNLIECSDSCSIPSADFRNPERAAEAKFPVVAESESIRHLQKKDRVHREIEVWLGWSRFSTPDDPGRYEIVSLGVLWRFSHVSADGLLITH</sequence>
<gene>
    <name evidence="1" type="ORF">NECAME_13229</name>
</gene>
<dbReference type="KEGG" id="nai:NECAME_13229"/>
<accession>W2SWQ9</accession>
<evidence type="ECO:0000313" key="1">
    <source>
        <dbReference type="EMBL" id="ETN74070.1"/>
    </source>
</evidence>
<dbReference type="Proteomes" id="UP000053676">
    <property type="component" value="Unassembled WGS sequence"/>
</dbReference>
<dbReference type="AlphaFoldDB" id="W2SWQ9"/>
<evidence type="ECO:0000313" key="2">
    <source>
        <dbReference type="Proteomes" id="UP000053676"/>
    </source>
</evidence>
<dbReference type="EMBL" id="KI660390">
    <property type="protein sequence ID" value="ETN74070.1"/>
    <property type="molecule type" value="Genomic_DNA"/>
</dbReference>
<keyword evidence="2" id="KW-1185">Reference proteome</keyword>
<protein>
    <submittedName>
        <fullName evidence="1">Uncharacterized protein</fullName>
    </submittedName>
</protein>